<name>A0A2U3PTB4_9BRAD</name>
<dbReference type="KEGG" id="bvz:BRAD3257_1278"/>
<feature type="region of interest" description="Disordered" evidence="1">
    <location>
        <begin position="45"/>
        <end position="69"/>
    </location>
</feature>
<protein>
    <submittedName>
        <fullName evidence="2">Uncharacterized protein</fullName>
    </submittedName>
</protein>
<accession>A0A2U3PTB4</accession>
<proteinExistence type="predicted"/>
<evidence type="ECO:0000313" key="2">
    <source>
        <dbReference type="EMBL" id="SPP92411.1"/>
    </source>
</evidence>
<evidence type="ECO:0000256" key="1">
    <source>
        <dbReference type="SAM" id="MobiDB-lite"/>
    </source>
</evidence>
<dbReference type="Proteomes" id="UP000246085">
    <property type="component" value="Chromosome BRAD3257"/>
</dbReference>
<reference evidence="2 3" key="1">
    <citation type="submission" date="2018-03" db="EMBL/GenBank/DDBJ databases">
        <authorList>
            <person name="Gully D."/>
        </authorList>
    </citation>
    <scope>NUCLEOTIDE SEQUENCE [LARGE SCALE GENOMIC DNA]</scope>
    <source>
        <strain evidence="2">ORS3257</strain>
    </source>
</reference>
<organism evidence="2 3">
    <name type="scientific">Bradyrhizobium vignae</name>
    <dbReference type="NCBI Taxonomy" id="1549949"/>
    <lineage>
        <taxon>Bacteria</taxon>
        <taxon>Pseudomonadati</taxon>
        <taxon>Pseudomonadota</taxon>
        <taxon>Alphaproteobacteria</taxon>
        <taxon>Hyphomicrobiales</taxon>
        <taxon>Nitrobacteraceae</taxon>
        <taxon>Bradyrhizobium</taxon>
    </lineage>
</organism>
<gene>
    <name evidence="2" type="ORF">BRAD3257_1278</name>
</gene>
<dbReference type="AlphaFoldDB" id="A0A2U3PTB4"/>
<sequence length="69" mass="7448">MDAFHGGFAARARNVPGGLAEALKYQSQSKLSDEPCKNCIPSRRIFPTGNKSRSGRARNKIASTVRTGL</sequence>
<evidence type="ECO:0000313" key="3">
    <source>
        <dbReference type="Proteomes" id="UP000246085"/>
    </source>
</evidence>
<dbReference type="EMBL" id="LS398110">
    <property type="protein sequence ID" value="SPP92411.1"/>
    <property type="molecule type" value="Genomic_DNA"/>
</dbReference>